<evidence type="ECO:0000313" key="7">
    <source>
        <dbReference type="EMBL" id="RPF46557.1"/>
    </source>
</evidence>
<dbReference type="SUPFAM" id="SSF88723">
    <property type="entry name" value="PIN domain-like"/>
    <property type="match status" value="1"/>
</dbReference>
<comment type="cofactor">
    <cofactor evidence="1">
        <name>Mg(2+)</name>
        <dbReference type="ChEBI" id="CHEBI:18420"/>
    </cofactor>
</comment>
<evidence type="ECO:0000256" key="1">
    <source>
        <dbReference type="ARBA" id="ARBA00001946"/>
    </source>
</evidence>
<dbReference type="EMBL" id="RKRE01000002">
    <property type="protein sequence ID" value="RPF46557.1"/>
    <property type="molecule type" value="Genomic_DNA"/>
</dbReference>
<name>A0A3N5AP19_9THEO</name>
<evidence type="ECO:0000313" key="8">
    <source>
        <dbReference type="Proteomes" id="UP000282654"/>
    </source>
</evidence>
<dbReference type="GO" id="GO:0004518">
    <property type="term" value="F:nuclease activity"/>
    <property type="evidence" value="ECO:0007669"/>
    <property type="project" value="UniProtKB-KW"/>
</dbReference>
<feature type="transmembrane region" description="Helical" evidence="5">
    <location>
        <begin position="111"/>
        <end position="129"/>
    </location>
</feature>
<dbReference type="PANTHER" id="PTHR11603:SF147">
    <property type="entry name" value="MEMBRANE PROTEIN"/>
    <property type="match status" value="1"/>
</dbReference>
<keyword evidence="5" id="KW-0812">Transmembrane</keyword>
<dbReference type="InterPro" id="IPR002792">
    <property type="entry name" value="TRAM_dom"/>
</dbReference>
<accession>A0A3N5AP19</accession>
<evidence type="ECO:0000256" key="5">
    <source>
        <dbReference type="SAM" id="Phobius"/>
    </source>
</evidence>
<dbReference type="RefSeq" id="WP_123928426.1">
    <property type="nucleotide sequence ID" value="NZ_RKRE01000002.1"/>
</dbReference>
<evidence type="ECO:0000256" key="4">
    <source>
        <dbReference type="ARBA" id="ARBA00022842"/>
    </source>
</evidence>
<keyword evidence="5" id="KW-0472">Membrane</keyword>
<protein>
    <submittedName>
        <fullName evidence="7">Uncharacterized protein YacL</fullName>
    </submittedName>
</protein>
<dbReference type="AlphaFoldDB" id="A0A3N5AP19"/>
<gene>
    <name evidence="7" type="ORF">EDD75_0794</name>
</gene>
<comment type="caution">
    <text evidence="7">The sequence shown here is derived from an EMBL/GenBank/DDBJ whole genome shotgun (WGS) entry which is preliminary data.</text>
</comment>
<evidence type="ECO:0000259" key="6">
    <source>
        <dbReference type="PROSITE" id="PS50926"/>
    </source>
</evidence>
<dbReference type="InterPro" id="IPR029060">
    <property type="entry name" value="PIN-like_dom_sf"/>
</dbReference>
<dbReference type="OrthoDB" id="9780734at2"/>
<dbReference type="InterPro" id="IPR002716">
    <property type="entry name" value="PIN_dom"/>
</dbReference>
<feature type="transmembrane region" description="Helical" evidence="5">
    <location>
        <begin position="37"/>
        <end position="66"/>
    </location>
</feature>
<feature type="domain" description="TRAM" evidence="6">
    <location>
        <begin position="290"/>
        <end position="351"/>
    </location>
</feature>
<keyword evidence="2" id="KW-0540">Nuclease</keyword>
<dbReference type="CDD" id="cd09877">
    <property type="entry name" value="PIN_YacL-like"/>
    <property type="match status" value="1"/>
</dbReference>
<dbReference type="Proteomes" id="UP000282654">
    <property type="component" value="Unassembled WGS sequence"/>
</dbReference>
<evidence type="ECO:0000256" key="3">
    <source>
        <dbReference type="ARBA" id="ARBA00022801"/>
    </source>
</evidence>
<organism evidence="7 8">
    <name type="scientific">Thermodesulfitimonas autotrophica</name>
    <dbReference type="NCBI Taxonomy" id="1894989"/>
    <lineage>
        <taxon>Bacteria</taxon>
        <taxon>Bacillati</taxon>
        <taxon>Bacillota</taxon>
        <taxon>Clostridia</taxon>
        <taxon>Thermoanaerobacterales</taxon>
        <taxon>Thermoanaerobacteraceae</taxon>
        <taxon>Thermodesulfitimonas</taxon>
    </lineage>
</organism>
<dbReference type="Pfam" id="PF01938">
    <property type="entry name" value="TRAM"/>
    <property type="match status" value="1"/>
</dbReference>
<keyword evidence="5" id="KW-1133">Transmembrane helix</keyword>
<keyword evidence="8" id="KW-1185">Reference proteome</keyword>
<dbReference type="SMART" id="SM00670">
    <property type="entry name" value="PINc"/>
    <property type="match status" value="1"/>
</dbReference>
<evidence type="ECO:0000256" key="2">
    <source>
        <dbReference type="ARBA" id="ARBA00022722"/>
    </source>
</evidence>
<dbReference type="InterPro" id="IPR052041">
    <property type="entry name" value="Nucleic_acid_metab_PIN/TRAM"/>
</dbReference>
<dbReference type="PANTHER" id="PTHR11603">
    <property type="entry name" value="AAA FAMILY ATPASE"/>
    <property type="match status" value="1"/>
</dbReference>
<reference evidence="7 8" key="1">
    <citation type="submission" date="2018-11" db="EMBL/GenBank/DDBJ databases">
        <title>Genomic Encyclopedia of Type Strains, Phase IV (KMG-IV): sequencing the most valuable type-strain genomes for metagenomic binning, comparative biology and taxonomic classification.</title>
        <authorList>
            <person name="Goeker M."/>
        </authorList>
    </citation>
    <scope>NUCLEOTIDE SEQUENCE [LARGE SCALE GENOMIC DNA]</scope>
    <source>
        <strain evidence="7 8">DSM 102936</strain>
    </source>
</reference>
<dbReference type="GO" id="GO:0016787">
    <property type="term" value="F:hydrolase activity"/>
    <property type="evidence" value="ECO:0007669"/>
    <property type="project" value="UniProtKB-KW"/>
</dbReference>
<proteinExistence type="predicted"/>
<dbReference type="Pfam" id="PF01850">
    <property type="entry name" value="PIN"/>
    <property type="match status" value="1"/>
</dbReference>
<sequence>MVRRAVFLILVIGCGTSSVFLAANLLRFWHLADSVKIALLVVAGILGLLLGILFAPRLINGVIWVVNKGEQHFQKIPVIDLVVGVLGLIIALIIANLFGNILASFGWLGKIIWLGVTMLLGYLGLSIGIKKGEELWSTVSSLSRVSKEKSPKEQRHPGQVKIVDTSAVIDGRIADLCASGFIEGTLLVPVFVLDELQHIADSNDVLKRNRGRRGLDILNRMRKEAHVKIQIYEDVQALANIPEVDTKLVQLAKSLKAKIITTDFNLNKVAELQGVKVLNVNELANALKPIVLPGEEMVVQVVRDGKEAGQGVAYLDDGTMIVVDGGKKYIGKPVRATVTSVLQTTAGRMIFAKLKNLREDGGEKLDGVNAVG</sequence>
<feature type="transmembrane region" description="Helical" evidence="5">
    <location>
        <begin position="78"/>
        <end position="99"/>
    </location>
</feature>
<dbReference type="Gene3D" id="3.40.50.1010">
    <property type="entry name" value="5'-nuclease"/>
    <property type="match status" value="1"/>
</dbReference>
<keyword evidence="4" id="KW-0460">Magnesium</keyword>
<dbReference type="PROSITE" id="PS50926">
    <property type="entry name" value="TRAM"/>
    <property type="match status" value="1"/>
</dbReference>
<keyword evidence="3" id="KW-0378">Hydrolase</keyword>